<evidence type="ECO:0000256" key="12">
    <source>
        <dbReference type="ARBA" id="ARBA00023316"/>
    </source>
</evidence>
<comment type="caution">
    <text evidence="13">Lacks conserved residue(s) required for the propagation of feature annotation.</text>
</comment>
<dbReference type="InterPro" id="IPR001611">
    <property type="entry name" value="Leu-rich_rpt"/>
</dbReference>
<keyword evidence="12" id="KW-0961">Cell wall biogenesis/degradation</keyword>
<keyword evidence="5" id="KW-0433">Leucine-rich repeat</keyword>
<evidence type="ECO:0000256" key="8">
    <source>
        <dbReference type="ARBA" id="ARBA00022980"/>
    </source>
</evidence>
<protein>
    <recommendedName>
        <fullName evidence="13">Small ribosomal subunit protein eS1</fullName>
    </recommendedName>
</protein>
<evidence type="ECO:0000256" key="6">
    <source>
        <dbReference type="ARBA" id="ARBA00022729"/>
    </source>
</evidence>
<dbReference type="GO" id="GO:0006412">
    <property type="term" value="P:translation"/>
    <property type="evidence" value="ECO:0007669"/>
    <property type="project" value="UniProtKB-UniRule"/>
</dbReference>
<feature type="signal peptide" evidence="16">
    <location>
        <begin position="1"/>
        <end position="33"/>
    </location>
</feature>
<comment type="caution">
    <text evidence="18">The sequence shown here is derived from an EMBL/GenBank/DDBJ whole genome shotgun (WGS) entry which is preliminary data.</text>
</comment>
<evidence type="ECO:0000256" key="15">
    <source>
        <dbReference type="SAM" id="MobiDB-lite"/>
    </source>
</evidence>
<keyword evidence="3" id="KW-0134">Cell wall</keyword>
<dbReference type="Pfam" id="PF00560">
    <property type="entry name" value="LRR_1"/>
    <property type="match status" value="4"/>
</dbReference>
<evidence type="ECO:0000313" key="19">
    <source>
        <dbReference type="Proteomes" id="UP000290289"/>
    </source>
</evidence>
<evidence type="ECO:0000256" key="9">
    <source>
        <dbReference type="ARBA" id="ARBA00023180"/>
    </source>
</evidence>
<evidence type="ECO:0000256" key="3">
    <source>
        <dbReference type="ARBA" id="ARBA00022512"/>
    </source>
</evidence>
<name>A0A498HJW5_MALDO</name>
<dbReference type="AlphaFoldDB" id="A0A498HJW5"/>
<dbReference type="InterPro" id="IPR018281">
    <property type="entry name" value="Ribosomal_eS1_CS"/>
</dbReference>
<dbReference type="Proteomes" id="UP000290289">
    <property type="component" value="Chromosome 16"/>
</dbReference>
<dbReference type="GO" id="GO:0003735">
    <property type="term" value="F:structural constituent of ribosome"/>
    <property type="evidence" value="ECO:0007669"/>
    <property type="project" value="UniProtKB-UniRule"/>
</dbReference>
<sequence>MINKLLKTMKTPNLTLALSLLLSFIFLSKPSHQASNPPPPLPNPRLLKAYTALQAWKHVITSDPNNFTANWCGLNVCNYTGVYCAQAPDDPHTVTVSGIDLNHANIVGSLPEELGLLTDLALFHVNSNRFYGTVPYSFRYLHLLHELDISNNQFSGQFPLSVLYLLSLKFLDVRYNNFRGEIPSMLFDLKLDALFVNNNKFQFSLPQNIGNSSLSVIVLANNDLKGCIPSSFANLKDTLDEVILMNSGLRGCLPSNLGLLDKVKVFDISNNDLVGALPESTGGMKSLEQLNVANNKFSGKVPASICSLPKLENFTYSYNYFCTQPPTCMKLQEQDDRKNCNCNDHQKSVRHFMQIWSIVMPLAANLARSPSPPPPRSPPPPPWPRTPSLSSSSSSHGRRNKRISKSKKGGKKKAVDPFAKKDWYDIKAPKLFNHQNVGKTLVSRTQGTKIASEGLKHRVFEVSLADLQGDEEHAYRKMRLRAEDVQGKTVLTNFWGMNFTTDKLRSLVRKWQTLIEAHVDVKTTDNYTLRMFCIGFTKRRPNQVKRTCYAQSSQVRQIRRKMSEIMIAQATSSDLKGLVSKFIAESIGKEIEKATMSIYPLQNVFIRKVKILKAPKFDLTKLMEVYGGEDVGVKVERPAEEAAPEVQQEIPARTAASPAPDIGKLRAACTVFYIDPSAKFHSFSSRTAACIYHFLEIGSKDSQTWLCNTPRSR</sequence>
<feature type="chain" id="PRO_5019733110" description="Small ribosomal subunit protein eS1" evidence="16">
    <location>
        <begin position="34"/>
        <end position="713"/>
    </location>
</feature>
<dbReference type="InterPro" id="IPR051582">
    <property type="entry name" value="LRR_extensin-like_regulator"/>
</dbReference>
<keyword evidence="10 13" id="KW-0687">Ribonucleoprotein</keyword>
<comment type="subunit">
    <text evidence="13">Component of the small ribosomal subunit. Mature ribosomes consist of a small (40S) and a large (60S) subunit. The 40S subunit contains about 33 different proteins and 1 molecule of RNA (18S). The 60S subunit contains about 49 different proteins and 3 molecules of RNA (25S, 5.8S and 5S).</text>
</comment>
<accession>A0A498HJW5</accession>
<dbReference type="FunFam" id="3.80.10.10:FF:000224">
    <property type="entry name" value="Leucine-rich repeat extensin-like protein 1"/>
    <property type="match status" value="1"/>
</dbReference>
<evidence type="ECO:0000256" key="2">
    <source>
        <dbReference type="ARBA" id="ARBA00004496"/>
    </source>
</evidence>
<evidence type="ECO:0000259" key="17">
    <source>
        <dbReference type="Pfam" id="PF08263"/>
    </source>
</evidence>
<evidence type="ECO:0000256" key="1">
    <source>
        <dbReference type="ARBA" id="ARBA00004191"/>
    </source>
</evidence>
<feature type="domain" description="Leucine-rich repeat-containing N-terminal plant-type" evidence="17">
    <location>
        <begin position="51"/>
        <end position="84"/>
    </location>
</feature>
<dbReference type="Pfam" id="PF01015">
    <property type="entry name" value="Ribosomal_S3Ae"/>
    <property type="match status" value="1"/>
</dbReference>
<dbReference type="PANTHER" id="PTHR32093:SF121">
    <property type="entry name" value="LEUCINE-RICH REPEAT EXTENSIN-LIKE PROTEIN 6"/>
    <property type="match status" value="1"/>
</dbReference>
<reference evidence="18 19" key="1">
    <citation type="submission" date="2018-10" db="EMBL/GenBank/DDBJ databases">
        <title>A high-quality apple genome assembly.</title>
        <authorList>
            <person name="Hu J."/>
        </authorList>
    </citation>
    <scope>NUCLEOTIDE SEQUENCE [LARGE SCALE GENOMIC DNA]</scope>
    <source>
        <strain evidence="19">cv. HFTH1</strain>
        <tissue evidence="18">Young leaf</tissue>
    </source>
</reference>
<dbReference type="InterPro" id="IPR001593">
    <property type="entry name" value="Ribosomal_eS1"/>
</dbReference>
<keyword evidence="7" id="KW-0677">Repeat</keyword>
<dbReference type="GO" id="GO:0022627">
    <property type="term" value="C:cytosolic small ribosomal subunit"/>
    <property type="evidence" value="ECO:0007669"/>
    <property type="project" value="UniProtKB-UniRule"/>
</dbReference>
<keyword evidence="8 13" id="KW-0689">Ribosomal protein</keyword>
<feature type="compositionally biased region" description="Low complexity" evidence="15">
    <location>
        <begin position="386"/>
        <end position="395"/>
    </location>
</feature>
<feature type="compositionally biased region" description="Pro residues" evidence="15">
    <location>
        <begin position="370"/>
        <end position="385"/>
    </location>
</feature>
<keyword evidence="13" id="KW-0963">Cytoplasm</keyword>
<dbReference type="InterPro" id="IPR027500">
    <property type="entry name" value="Ribosomal_eS1_euk"/>
</dbReference>
<organism evidence="18 19">
    <name type="scientific">Malus domestica</name>
    <name type="common">Apple</name>
    <name type="synonym">Pyrus malus</name>
    <dbReference type="NCBI Taxonomy" id="3750"/>
    <lineage>
        <taxon>Eukaryota</taxon>
        <taxon>Viridiplantae</taxon>
        <taxon>Streptophyta</taxon>
        <taxon>Embryophyta</taxon>
        <taxon>Tracheophyta</taxon>
        <taxon>Spermatophyta</taxon>
        <taxon>Magnoliopsida</taxon>
        <taxon>eudicotyledons</taxon>
        <taxon>Gunneridae</taxon>
        <taxon>Pentapetalae</taxon>
        <taxon>rosids</taxon>
        <taxon>fabids</taxon>
        <taxon>Rosales</taxon>
        <taxon>Rosaceae</taxon>
        <taxon>Amygdaloideae</taxon>
        <taxon>Maleae</taxon>
        <taxon>Malus</taxon>
    </lineage>
</organism>
<evidence type="ECO:0000256" key="5">
    <source>
        <dbReference type="ARBA" id="ARBA00022614"/>
    </source>
</evidence>
<keyword evidence="19" id="KW-1185">Reference proteome</keyword>
<keyword evidence="4" id="KW-0964">Secreted</keyword>
<evidence type="ECO:0000256" key="7">
    <source>
        <dbReference type="ARBA" id="ARBA00022737"/>
    </source>
</evidence>
<keyword evidence="9" id="KW-0325">Glycoprotein</keyword>
<evidence type="ECO:0000313" key="18">
    <source>
        <dbReference type="EMBL" id="RXH70614.1"/>
    </source>
</evidence>
<evidence type="ECO:0000256" key="10">
    <source>
        <dbReference type="ARBA" id="ARBA00023274"/>
    </source>
</evidence>
<keyword evidence="6 16" id="KW-0732">Signal</keyword>
<feature type="region of interest" description="Disordered" evidence="15">
    <location>
        <begin position="367"/>
        <end position="414"/>
    </location>
</feature>
<dbReference type="SMART" id="SM01397">
    <property type="entry name" value="Ribosomal_S3Ae"/>
    <property type="match status" value="1"/>
</dbReference>
<dbReference type="GO" id="GO:0071555">
    <property type="term" value="P:cell wall organization"/>
    <property type="evidence" value="ECO:0007669"/>
    <property type="project" value="UniProtKB-KW"/>
</dbReference>
<dbReference type="PANTHER" id="PTHR32093">
    <property type="entry name" value="LEUCINE-RICH REPEAT EXTENSIN-LIKE PROTEIN 3-RELATED"/>
    <property type="match status" value="1"/>
</dbReference>
<dbReference type="Pfam" id="PF08263">
    <property type="entry name" value="LRRNT_2"/>
    <property type="match status" value="1"/>
</dbReference>
<evidence type="ECO:0000256" key="16">
    <source>
        <dbReference type="SAM" id="SignalP"/>
    </source>
</evidence>
<dbReference type="SUPFAM" id="SSF52058">
    <property type="entry name" value="L domain-like"/>
    <property type="match status" value="1"/>
</dbReference>
<evidence type="ECO:0000256" key="14">
    <source>
        <dbReference type="RuleBase" id="RU000668"/>
    </source>
</evidence>
<keyword evidence="11" id="KW-0379">Hydroxylation</keyword>
<dbReference type="InterPro" id="IPR013210">
    <property type="entry name" value="LRR_N_plant-typ"/>
</dbReference>
<dbReference type="PROSITE" id="PS01191">
    <property type="entry name" value="RIBOSOMAL_S3AE"/>
    <property type="match status" value="1"/>
</dbReference>
<dbReference type="InterPro" id="IPR032675">
    <property type="entry name" value="LRR_dom_sf"/>
</dbReference>
<dbReference type="EMBL" id="RDQH01000342">
    <property type="protein sequence ID" value="RXH70614.1"/>
    <property type="molecule type" value="Genomic_DNA"/>
</dbReference>
<dbReference type="STRING" id="3750.A0A498HJW5"/>
<dbReference type="Gene3D" id="3.80.10.10">
    <property type="entry name" value="Ribonuclease Inhibitor"/>
    <property type="match status" value="2"/>
</dbReference>
<evidence type="ECO:0000256" key="13">
    <source>
        <dbReference type="HAMAP-Rule" id="MF_03122"/>
    </source>
</evidence>
<dbReference type="HAMAP" id="MF_03122">
    <property type="entry name" value="Ribosomal_eS1_euk"/>
    <property type="match status" value="1"/>
</dbReference>
<evidence type="ECO:0000256" key="4">
    <source>
        <dbReference type="ARBA" id="ARBA00022525"/>
    </source>
</evidence>
<comment type="subcellular location">
    <subcellularLocation>
        <location evidence="2 13">Cytoplasm</location>
    </subcellularLocation>
    <subcellularLocation>
        <location evidence="1">Secreted</location>
        <location evidence="1">Cell wall</location>
    </subcellularLocation>
</comment>
<gene>
    <name evidence="18" type="ORF">DVH24_013360</name>
</gene>
<comment type="similarity">
    <text evidence="13 14">Belongs to the eukaryotic ribosomal protein eS1 family.</text>
</comment>
<evidence type="ECO:0000256" key="11">
    <source>
        <dbReference type="ARBA" id="ARBA00023278"/>
    </source>
</evidence>
<feature type="compositionally biased region" description="Basic residues" evidence="15">
    <location>
        <begin position="396"/>
        <end position="412"/>
    </location>
</feature>
<proteinExistence type="inferred from homology"/>